<keyword evidence="3" id="KW-1185">Reference proteome</keyword>
<protein>
    <submittedName>
        <fullName evidence="2">Uncharacterized protein</fullName>
    </submittedName>
</protein>
<reference evidence="2 3" key="1">
    <citation type="journal article" date="2017" name="Mol. Biol. Evol.">
        <title>The 4-celled Tetrabaena socialis nuclear genome reveals the essential components for genetic control of cell number at the origin of multicellularity in the volvocine lineage.</title>
        <authorList>
            <person name="Featherston J."/>
            <person name="Arakaki Y."/>
            <person name="Hanschen E.R."/>
            <person name="Ferris P.J."/>
            <person name="Michod R.E."/>
            <person name="Olson B.J.S.C."/>
            <person name="Nozaki H."/>
            <person name="Durand P.M."/>
        </authorList>
    </citation>
    <scope>NUCLEOTIDE SEQUENCE [LARGE SCALE GENOMIC DNA]</scope>
    <source>
        <strain evidence="2 3">NIES-571</strain>
    </source>
</reference>
<dbReference type="EMBL" id="PGGS01000330">
    <property type="protein sequence ID" value="PNH05146.1"/>
    <property type="molecule type" value="Genomic_DNA"/>
</dbReference>
<dbReference type="InterPro" id="IPR036866">
    <property type="entry name" value="RibonucZ/Hydroxyglut_hydro"/>
</dbReference>
<evidence type="ECO:0000256" key="1">
    <source>
        <dbReference type="SAM" id="MobiDB-lite"/>
    </source>
</evidence>
<comment type="caution">
    <text evidence="2">The sequence shown here is derived from an EMBL/GenBank/DDBJ whole genome shotgun (WGS) entry which is preliminary data.</text>
</comment>
<feature type="region of interest" description="Disordered" evidence="1">
    <location>
        <begin position="99"/>
        <end position="136"/>
    </location>
</feature>
<proteinExistence type="predicted"/>
<organism evidence="2 3">
    <name type="scientific">Tetrabaena socialis</name>
    <dbReference type="NCBI Taxonomy" id="47790"/>
    <lineage>
        <taxon>Eukaryota</taxon>
        <taxon>Viridiplantae</taxon>
        <taxon>Chlorophyta</taxon>
        <taxon>core chlorophytes</taxon>
        <taxon>Chlorophyceae</taxon>
        <taxon>CS clade</taxon>
        <taxon>Chlamydomonadales</taxon>
        <taxon>Tetrabaenaceae</taxon>
        <taxon>Tetrabaena</taxon>
    </lineage>
</organism>
<accession>A0A2J7ZY04</accession>
<dbReference type="Gene3D" id="3.60.15.10">
    <property type="entry name" value="Ribonuclease Z/Hydroxyacylglutathione hydrolase-like"/>
    <property type="match status" value="1"/>
</dbReference>
<name>A0A2J7ZY04_9CHLO</name>
<evidence type="ECO:0000313" key="3">
    <source>
        <dbReference type="Proteomes" id="UP000236333"/>
    </source>
</evidence>
<dbReference type="AlphaFoldDB" id="A0A2J7ZY04"/>
<dbReference type="Proteomes" id="UP000236333">
    <property type="component" value="Unassembled WGS sequence"/>
</dbReference>
<dbReference type="OrthoDB" id="527344at2759"/>
<evidence type="ECO:0000313" key="2">
    <source>
        <dbReference type="EMBL" id="PNH05146.1"/>
    </source>
</evidence>
<feature type="non-terminal residue" evidence="2">
    <location>
        <position position="136"/>
    </location>
</feature>
<gene>
    <name evidence="2" type="ORF">TSOC_008557</name>
</gene>
<feature type="compositionally biased region" description="Pro residues" evidence="1">
    <location>
        <begin position="125"/>
        <end position="136"/>
    </location>
</feature>
<sequence>MCTISASRERGHEGSDIPVHVYGPPGTADFLATMMRVSHTYLEITIIVNEVSTEPVPERSSQPSLYAARARIWRMLLPPDQLNPRGGVDASLLLFAPEQGRSQKKKGRNAAGGVLNFDPRAGYMPWPPLQPGNPER</sequence>